<dbReference type="Proteomes" id="UP001497512">
    <property type="component" value="Chromosome 11"/>
</dbReference>
<feature type="compositionally biased region" description="Acidic residues" evidence="1">
    <location>
        <begin position="32"/>
        <end position="47"/>
    </location>
</feature>
<proteinExistence type="predicted"/>
<protein>
    <submittedName>
        <fullName evidence="4">Uncharacterized protein</fullName>
    </submittedName>
</protein>
<evidence type="ECO:0000256" key="1">
    <source>
        <dbReference type="SAM" id="MobiDB-lite"/>
    </source>
</evidence>
<evidence type="ECO:0000313" key="4">
    <source>
        <dbReference type="EMBL" id="CAK9196553.1"/>
    </source>
</evidence>
<evidence type="ECO:0000313" key="5">
    <source>
        <dbReference type="Proteomes" id="UP001497512"/>
    </source>
</evidence>
<name>A0ABP0THB6_9BRYO</name>
<evidence type="ECO:0000256" key="3">
    <source>
        <dbReference type="SAM" id="SignalP"/>
    </source>
</evidence>
<feature type="chain" id="PRO_5045785417" evidence="3">
    <location>
        <begin position="20"/>
        <end position="86"/>
    </location>
</feature>
<dbReference type="EMBL" id="OZ019903">
    <property type="protein sequence ID" value="CAK9196553.1"/>
    <property type="molecule type" value="Genomic_DNA"/>
</dbReference>
<feature type="signal peptide" evidence="3">
    <location>
        <begin position="1"/>
        <end position="19"/>
    </location>
</feature>
<keyword evidence="3" id="KW-0732">Signal</keyword>
<keyword evidence="5" id="KW-1185">Reference proteome</keyword>
<evidence type="ECO:0000256" key="2">
    <source>
        <dbReference type="SAM" id="Phobius"/>
    </source>
</evidence>
<feature type="transmembrane region" description="Helical" evidence="2">
    <location>
        <begin position="59"/>
        <end position="85"/>
    </location>
</feature>
<accession>A0ABP0THB6</accession>
<keyword evidence="2" id="KW-0472">Membrane</keyword>
<reference evidence="4" key="1">
    <citation type="submission" date="2024-02" db="EMBL/GenBank/DDBJ databases">
        <authorList>
            <consortium name="ELIXIR-Norway"/>
            <consortium name="Elixir Norway"/>
        </authorList>
    </citation>
    <scope>NUCLEOTIDE SEQUENCE</scope>
</reference>
<keyword evidence="2" id="KW-1133">Transmembrane helix</keyword>
<keyword evidence="2" id="KW-0812">Transmembrane</keyword>
<feature type="region of interest" description="Disordered" evidence="1">
    <location>
        <begin position="26"/>
        <end position="47"/>
    </location>
</feature>
<organism evidence="4 5">
    <name type="scientific">Sphagnum troendelagicum</name>
    <dbReference type="NCBI Taxonomy" id="128251"/>
    <lineage>
        <taxon>Eukaryota</taxon>
        <taxon>Viridiplantae</taxon>
        <taxon>Streptophyta</taxon>
        <taxon>Embryophyta</taxon>
        <taxon>Bryophyta</taxon>
        <taxon>Sphagnophytina</taxon>
        <taxon>Sphagnopsida</taxon>
        <taxon>Sphagnales</taxon>
        <taxon>Sphagnaceae</taxon>
        <taxon>Sphagnum</taxon>
    </lineage>
</organism>
<gene>
    <name evidence="4" type="ORF">CSSPTR1EN2_LOCUS3531</name>
</gene>
<sequence length="86" mass="9551">MVCARGGATCVLCLEVTFSWTQVAEDKKNQEGDDDHNNDDDDEGGDDELSMLMMADHHLAVVGFLIRILPLFFLLGLCLVCFLLVF</sequence>